<organism evidence="2 3">
    <name type="scientific">Marinobacter litoralis</name>
    <dbReference type="NCBI Taxonomy" id="187981"/>
    <lineage>
        <taxon>Bacteria</taxon>
        <taxon>Pseudomonadati</taxon>
        <taxon>Pseudomonadota</taxon>
        <taxon>Gammaproteobacteria</taxon>
        <taxon>Pseudomonadales</taxon>
        <taxon>Marinobacteraceae</taxon>
        <taxon>Marinobacter</taxon>
    </lineage>
</organism>
<evidence type="ECO:0008006" key="4">
    <source>
        <dbReference type="Google" id="ProtNLM"/>
    </source>
</evidence>
<feature type="signal peptide" evidence="1">
    <location>
        <begin position="1"/>
        <end position="27"/>
    </location>
</feature>
<keyword evidence="1" id="KW-0732">Signal</keyword>
<reference evidence="2 3" key="1">
    <citation type="submission" date="2018-08" db="EMBL/GenBank/DDBJ databases">
        <title>Whole Genome Sequence of the Moderate Halophilic Marine Bacterium Marinobacter litoralis Sw-45.</title>
        <authorList>
            <person name="Musa H."/>
        </authorList>
    </citation>
    <scope>NUCLEOTIDE SEQUENCE [LARGE SCALE GENOMIC DNA]</scope>
    <source>
        <strain evidence="2 3">Sw-45</strain>
    </source>
</reference>
<dbReference type="AlphaFoldDB" id="A0A3M2RL20"/>
<keyword evidence="3" id="KW-1185">Reference proteome</keyword>
<proteinExistence type="predicted"/>
<dbReference type="EMBL" id="QMDL01000001">
    <property type="protein sequence ID" value="RMJ06050.1"/>
    <property type="molecule type" value="Genomic_DNA"/>
</dbReference>
<protein>
    <recommendedName>
        <fullName evidence="4">Phosphodiesterase</fullName>
    </recommendedName>
</protein>
<dbReference type="RefSeq" id="WP_227537469.1">
    <property type="nucleotide sequence ID" value="NZ_QMDL01000001.1"/>
</dbReference>
<dbReference type="Proteomes" id="UP000265903">
    <property type="component" value="Unassembled WGS sequence"/>
</dbReference>
<accession>A0A3M2RL20</accession>
<feature type="chain" id="PRO_5018036222" description="Phosphodiesterase" evidence="1">
    <location>
        <begin position="28"/>
        <end position="101"/>
    </location>
</feature>
<comment type="caution">
    <text evidence="2">The sequence shown here is derived from an EMBL/GenBank/DDBJ whole genome shotgun (WGS) entry which is preliminary data.</text>
</comment>
<evidence type="ECO:0000313" key="3">
    <source>
        <dbReference type="Proteomes" id="UP000265903"/>
    </source>
</evidence>
<evidence type="ECO:0000256" key="1">
    <source>
        <dbReference type="SAM" id="SignalP"/>
    </source>
</evidence>
<name>A0A3M2RL20_9GAMM</name>
<sequence length="101" mass="11005">MKKKHNLSAALGLAALLVTAMAPAVQAENLAVPVGSQADRSAISLPSNGMSQASVRQRWGNPLDIRGPVGQPPISQWHYTDFVVYFERDLVMHAVVKRQKN</sequence>
<gene>
    <name evidence="2" type="ORF">DOQ08_00732</name>
</gene>
<evidence type="ECO:0000313" key="2">
    <source>
        <dbReference type="EMBL" id="RMJ06050.1"/>
    </source>
</evidence>